<evidence type="ECO:0000313" key="2">
    <source>
        <dbReference type="Proteomes" id="UP000789901"/>
    </source>
</evidence>
<dbReference type="EMBL" id="CAJVQB010044714">
    <property type="protein sequence ID" value="CAG8832091.1"/>
    <property type="molecule type" value="Genomic_DNA"/>
</dbReference>
<comment type="caution">
    <text evidence="1">The sequence shown here is derived from an EMBL/GenBank/DDBJ whole genome shotgun (WGS) entry which is preliminary data.</text>
</comment>
<proteinExistence type="predicted"/>
<protein>
    <submittedName>
        <fullName evidence="1">42981_t:CDS:1</fullName>
    </submittedName>
</protein>
<name>A0ABN7WJB1_GIGMA</name>
<sequence length="48" mass="5469">MGAGKEKPPTENNKIFRKNLEPYFGSIAGKEKPQTGNKNYYFRFISGD</sequence>
<gene>
    <name evidence="1" type="ORF">GMARGA_LOCUS30905</name>
</gene>
<keyword evidence="2" id="KW-1185">Reference proteome</keyword>
<reference evidence="1 2" key="1">
    <citation type="submission" date="2021-06" db="EMBL/GenBank/DDBJ databases">
        <authorList>
            <person name="Kallberg Y."/>
            <person name="Tangrot J."/>
            <person name="Rosling A."/>
        </authorList>
    </citation>
    <scope>NUCLEOTIDE SEQUENCE [LARGE SCALE GENOMIC DNA]</scope>
    <source>
        <strain evidence="1 2">120-4 pot B 10/14</strain>
    </source>
</reference>
<dbReference type="Proteomes" id="UP000789901">
    <property type="component" value="Unassembled WGS sequence"/>
</dbReference>
<organism evidence="1 2">
    <name type="scientific">Gigaspora margarita</name>
    <dbReference type="NCBI Taxonomy" id="4874"/>
    <lineage>
        <taxon>Eukaryota</taxon>
        <taxon>Fungi</taxon>
        <taxon>Fungi incertae sedis</taxon>
        <taxon>Mucoromycota</taxon>
        <taxon>Glomeromycotina</taxon>
        <taxon>Glomeromycetes</taxon>
        <taxon>Diversisporales</taxon>
        <taxon>Gigasporaceae</taxon>
        <taxon>Gigaspora</taxon>
    </lineage>
</organism>
<accession>A0ABN7WJB1</accession>
<evidence type="ECO:0000313" key="1">
    <source>
        <dbReference type="EMBL" id="CAG8832091.1"/>
    </source>
</evidence>